<keyword evidence="3" id="KW-1185">Reference proteome</keyword>
<dbReference type="EMBL" id="CP137573">
    <property type="protein sequence ID" value="WOX26487.1"/>
    <property type="molecule type" value="Genomic_DNA"/>
</dbReference>
<accession>A0ABZ0M427</accession>
<reference evidence="2 3" key="1">
    <citation type="submission" date="2023-10" db="EMBL/GenBank/DDBJ databases">
        <title>The genome sequence of Streptomyces sp. HUAS YS2.</title>
        <authorList>
            <person name="Mo P."/>
        </authorList>
    </citation>
    <scope>NUCLEOTIDE SEQUENCE [LARGE SCALE GENOMIC DNA]</scope>
    <source>
        <strain evidence="2 3">HUAS YS2</strain>
    </source>
</reference>
<evidence type="ECO:0000313" key="2">
    <source>
        <dbReference type="EMBL" id="WOX26487.1"/>
    </source>
</evidence>
<dbReference type="EMBL" id="CP137573">
    <property type="protein sequence ID" value="WOX19891.1"/>
    <property type="molecule type" value="Genomic_DNA"/>
</dbReference>
<proteinExistence type="predicted"/>
<sequence>MPTVLRWVHRAWACGLEDRSTRVMPLVIYPEAARLAQLMVEFEQSDVRDADARSRWLGRVEALMESWELDVQVGSGPLLDWLHCHRVPANAEAEPAARPGRGRLPLARGHSRLALPTGPLEARSCLS</sequence>
<protein>
    <submittedName>
        <fullName evidence="2">Uncharacterized protein</fullName>
    </submittedName>
</protein>
<organism evidence="2 3">
    <name type="scientific">Streptomyces solicathayae</name>
    <dbReference type="NCBI Taxonomy" id="3081768"/>
    <lineage>
        <taxon>Bacteria</taxon>
        <taxon>Bacillati</taxon>
        <taxon>Actinomycetota</taxon>
        <taxon>Actinomycetes</taxon>
        <taxon>Kitasatosporales</taxon>
        <taxon>Streptomycetaceae</taxon>
        <taxon>Streptomyces</taxon>
    </lineage>
</organism>
<evidence type="ECO:0000313" key="3">
    <source>
        <dbReference type="Proteomes" id="UP001301731"/>
    </source>
</evidence>
<dbReference type="Proteomes" id="UP001301731">
    <property type="component" value="Chromosome"/>
</dbReference>
<dbReference type="RefSeq" id="WP_318099943.1">
    <property type="nucleotide sequence ID" value="NZ_CP137573.1"/>
</dbReference>
<gene>
    <name evidence="1" type="ORF">R2D22_00075</name>
    <name evidence="2" type="ORF">R2D22_35985</name>
</gene>
<name>A0ABZ0M427_9ACTN</name>
<evidence type="ECO:0000313" key="1">
    <source>
        <dbReference type="EMBL" id="WOX19891.1"/>
    </source>
</evidence>